<dbReference type="EMBL" id="MN739658">
    <property type="protein sequence ID" value="QHT18551.1"/>
    <property type="molecule type" value="Genomic_DNA"/>
</dbReference>
<accession>A0A6C0DQ10</accession>
<evidence type="ECO:0000256" key="1">
    <source>
        <dbReference type="SAM" id="Coils"/>
    </source>
</evidence>
<name>A0A6C0DQ10_9ZZZZ</name>
<sequence>MYWVLVSLIIFAICYVIANRQSIILEHLDGVKGPVPASPPAAVGAKGSAPLTGGQKKQCDDLKASKNSLDPLKQAVYQAAVDQGKIPVFCEDILNDLSDVGALASKLTTLQQEVDQMKKQAKDQSAQAAAAQASLQAMT</sequence>
<keyword evidence="1" id="KW-0175">Coiled coil</keyword>
<dbReference type="AlphaFoldDB" id="A0A6C0DQ10"/>
<organism evidence="2">
    <name type="scientific">viral metagenome</name>
    <dbReference type="NCBI Taxonomy" id="1070528"/>
    <lineage>
        <taxon>unclassified sequences</taxon>
        <taxon>metagenomes</taxon>
        <taxon>organismal metagenomes</taxon>
    </lineage>
</organism>
<feature type="coiled-coil region" evidence="1">
    <location>
        <begin position="100"/>
        <end position="134"/>
    </location>
</feature>
<protein>
    <submittedName>
        <fullName evidence="2">Uncharacterized protein</fullName>
    </submittedName>
</protein>
<proteinExistence type="predicted"/>
<evidence type="ECO:0000313" key="2">
    <source>
        <dbReference type="EMBL" id="QHT18551.1"/>
    </source>
</evidence>
<reference evidence="2" key="1">
    <citation type="journal article" date="2020" name="Nature">
        <title>Giant virus diversity and host interactions through global metagenomics.</title>
        <authorList>
            <person name="Schulz F."/>
            <person name="Roux S."/>
            <person name="Paez-Espino D."/>
            <person name="Jungbluth S."/>
            <person name="Walsh D.A."/>
            <person name="Denef V.J."/>
            <person name="McMahon K.D."/>
            <person name="Konstantinidis K.T."/>
            <person name="Eloe-Fadrosh E.A."/>
            <person name="Kyrpides N.C."/>
            <person name="Woyke T."/>
        </authorList>
    </citation>
    <scope>NUCLEOTIDE SEQUENCE</scope>
    <source>
        <strain evidence="2">GVMAG-M-3300023174-47</strain>
    </source>
</reference>